<accession>A0A0L0FHJ1</accession>
<keyword evidence="3" id="KW-1185">Reference proteome</keyword>
<reference evidence="2 3" key="1">
    <citation type="submission" date="2011-02" db="EMBL/GenBank/DDBJ databases">
        <title>The Genome Sequence of Sphaeroforma arctica JP610.</title>
        <authorList>
            <consortium name="The Broad Institute Genome Sequencing Platform"/>
            <person name="Russ C."/>
            <person name="Cuomo C."/>
            <person name="Young S.K."/>
            <person name="Zeng Q."/>
            <person name="Gargeya S."/>
            <person name="Alvarado L."/>
            <person name="Berlin A."/>
            <person name="Chapman S.B."/>
            <person name="Chen Z."/>
            <person name="Freedman E."/>
            <person name="Gellesch M."/>
            <person name="Goldberg J."/>
            <person name="Griggs A."/>
            <person name="Gujja S."/>
            <person name="Heilman E."/>
            <person name="Heiman D."/>
            <person name="Howarth C."/>
            <person name="Mehta T."/>
            <person name="Neiman D."/>
            <person name="Pearson M."/>
            <person name="Roberts A."/>
            <person name="Saif S."/>
            <person name="Shea T."/>
            <person name="Shenoy N."/>
            <person name="Sisk P."/>
            <person name="Stolte C."/>
            <person name="Sykes S."/>
            <person name="White J."/>
            <person name="Yandava C."/>
            <person name="Burger G."/>
            <person name="Gray M.W."/>
            <person name="Holland P.W.H."/>
            <person name="King N."/>
            <person name="Lang F.B.F."/>
            <person name="Roger A.J."/>
            <person name="Ruiz-Trillo I."/>
            <person name="Haas B."/>
            <person name="Nusbaum C."/>
            <person name="Birren B."/>
        </authorList>
    </citation>
    <scope>NUCLEOTIDE SEQUENCE [LARGE SCALE GENOMIC DNA]</scope>
    <source>
        <strain evidence="2 3">JP610</strain>
    </source>
</reference>
<feature type="region of interest" description="Disordered" evidence="1">
    <location>
        <begin position="1"/>
        <end position="47"/>
    </location>
</feature>
<name>A0A0L0FHJ1_9EUKA</name>
<dbReference type="EMBL" id="KQ243186">
    <property type="protein sequence ID" value="KNC76247.1"/>
    <property type="molecule type" value="Genomic_DNA"/>
</dbReference>
<proteinExistence type="predicted"/>
<feature type="region of interest" description="Disordered" evidence="1">
    <location>
        <begin position="68"/>
        <end position="88"/>
    </location>
</feature>
<sequence>MGDEYSESFLIPETQLGSDDMSDSMPVGHSQAVQSSLDHEMESSIDEDTMSLRESQIIDTLPVAESQGFSLPDSVSESIDNTSLVCTK</sequence>
<evidence type="ECO:0000313" key="3">
    <source>
        <dbReference type="Proteomes" id="UP000054560"/>
    </source>
</evidence>
<evidence type="ECO:0000256" key="1">
    <source>
        <dbReference type="SAM" id="MobiDB-lite"/>
    </source>
</evidence>
<dbReference type="AlphaFoldDB" id="A0A0L0FHJ1"/>
<evidence type="ECO:0000313" key="2">
    <source>
        <dbReference type="EMBL" id="KNC76247.1"/>
    </source>
</evidence>
<dbReference type="Proteomes" id="UP000054560">
    <property type="component" value="Unassembled WGS sequence"/>
</dbReference>
<gene>
    <name evidence="2" type="ORF">SARC_11246</name>
</gene>
<dbReference type="GeneID" id="25911750"/>
<protein>
    <submittedName>
        <fullName evidence="2">Uncharacterized protein</fullName>
    </submittedName>
</protein>
<organism evidence="2 3">
    <name type="scientific">Sphaeroforma arctica JP610</name>
    <dbReference type="NCBI Taxonomy" id="667725"/>
    <lineage>
        <taxon>Eukaryota</taxon>
        <taxon>Ichthyosporea</taxon>
        <taxon>Ichthyophonida</taxon>
        <taxon>Sphaeroforma</taxon>
    </lineage>
</organism>
<dbReference type="RefSeq" id="XP_014150149.1">
    <property type="nucleotide sequence ID" value="XM_014294674.1"/>
</dbReference>